<feature type="compositionally biased region" description="Low complexity" evidence="1">
    <location>
        <begin position="116"/>
        <end position="136"/>
    </location>
</feature>
<keyword evidence="3" id="KW-1185">Reference proteome</keyword>
<dbReference type="Proteomes" id="UP001204015">
    <property type="component" value="Unassembled WGS sequence"/>
</dbReference>
<protein>
    <recommendedName>
        <fullName evidence="4">Glycine zipper domain-containing protein</fullName>
    </recommendedName>
</protein>
<evidence type="ECO:0000256" key="1">
    <source>
        <dbReference type="SAM" id="MobiDB-lite"/>
    </source>
</evidence>
<accession>A0ABT1C294</accession>
<dbReference type="PROSITE" id="PS51257">
    <property type="entry name" value="PROKAR_LIPOPROTEIN"/>
    <property type="match status" value="1"/>
</dbReference>
<evidence type="ECO:0000313" key="3">
    <source>
        <dbReference type="Proteomes" id="UP001204015"/>
    </source>
</evidence>
<feature type="compositionally biased region" description="Polar residues" evidence="1">
    <location>
        <begin position="182"/>
        <end position="199"/>
    </location>
</feature>
<sequence length="322" mass="34475">MKRYFILSACTALVLSSCGTYEGQGAYMGSGIGAILGSSIGDLAGGWNGSDIGTVVGMAGGAVIGGAIGAQQDRQRQSGNDQIRSNDRNNRWNGDNGAQGNRNDVYGYGNGRDDSSSSSYGNGQGDDGYQYGNSDNQKAIPDNRNQSSYDYSQEGSQESGFDPSNSGDDRVYGVDGNGAQGGQSNAPETISPSSTSEASRMNGYVYNPQLEIRNARLTDSNRDNILGPNEVCRITFEIYNTSSRTMTDIVPVVVEANKNRHIYISPSIHVEKIDPGRGIRYSAVVKADGRLRDGNARFYVSAIQGNRTISKVSEFNIQTRSD</sequence>
<organism evidence="2 3">
    <name type="scientific">Segatella cerevisiae</name>
    <dbReference type="NCBI Taxonomy" id="2053716"/>
    <lineage>
        <taxon>Bacteria</taxon>
        <taxon>Pseudomonadati</taxon>
        <taxon>Bacteroidota</taxon>
        <taxon>Bacteroidia</taxon>
        <taxon>Bacteroidales</taxon>
        <taxon>Prevotellaceae</taxon>
        <taxon>Segatella</taxon>
    </lineage>
</organism>
<gene>
    <name evidence="2" type="ORF">NG821_12425</name>
</gene>
<reference evidence="2 3" key="1">
    <citation type="submission" date="2022-06" db="EMBL/GenBank/DDBJ databases">
        <title>A taxonomic note on the genus Prevotella: Description of four novel genera and emended description of the genera Hallella and Xylanibacter.</title>
        <authorList>
            <person name="Hitch T.C.A."/>
        </authorList>
    </citation>
    <scope>NUCLEOTIDE SEQUENCE [LARGE SCALE GENOMIC DNA]</scope>
    <source>
        <strain evidence="2 3">DSM 100619</strain>
    </source>
</reference>
<dbReference type="RefSeq" id="WP_252761976.1">
    <property type="nucleotide sequence ID" value="NZ_JAMXLY010000097.1"/>
</dbReference>
<name>A0ABT1C294_9BACT</name>
<evidence type="ECO:0008006" key="4">
    <source>
        <dbReference type="Google" id="ProtNLM"/>
    </source>
</evidence>
<evidence type="ECO:0000313" key="2">
    <source>
        <dbReference type="EMBL" id="MCO6026628.1"/>
    </source>
</evidence>
<comment type="caution">
    <text evidence="2">The sequence shown here is derived from an EMBL/GenBank/DDBJ whole genome shotgun (WGS) entry which is preliminary data.</text>
</comment>
<dbReference type="EMBL" id="JAMXLY010000097">
    <property type="protein sequence ID" value="MCO6026628.1"/>
    <property type="molecule type" value="Genomic_DNA"/>
</dbReference>
<feature type="region of interest" description="Disordered" evidence="1">
    <location>
        <begin position="69"/>
        <end position="200"/>
    </location>
</feature>
<proteinExistence type="predicted"/>
<feature type="compositionally biased region" description="Polar residues" evidence="1">
    <location>
        <begin position="143"/>
        <end position="166"/>
    </location>
</feature>